<feature type="transmembrane region" description="Helical" evidence="9">
    <location>
        <begin position="105"/>
        <end position="123"/>
    </location>
</feature>
<comment type="caution">
    <text evidence="11">The sequence shown here is derived from an EMBL/GenBank/DDBJ whole genome shotgun (WGS) entry which is preliminary data.</text>
</comment>
<dbReference type="AlphaFoldDB" id="A0ABC9TVI7"/>
<feature type="transmembrane region" description="Helical" evidence="9">
    <location>
        <begin position="27"/>
        <end position="48"/>
    </location>
</feature>
<feature type="non-terminal residue" evidence="11">
    <location>
        <position position="1"/>
    </location>
</feature>
<proteinExistence type="inferred from homology"/>
<evidence type="ECO:0000256" key="6">
    <source>
        <dbReference type="ARBA" id="ARBA00022989"/>
    </source>
</evidence>
<evidence type="ECO:0000313" key="11">
    <source>
        <dbReference type="EMBL" id="ERI75661.1"/>
    </source>
</evidence>
<dbReference type="PANTHER" id="PTHR35011">
    <property type="entry name" value="2,3-DIKETO-L-GULONATE TRAP TRANSPORTER SMALL PERMEASE PROTEIN YIAM"/>
    <property type="match status" value="1"/>
</dbReference>
<organism evidence="11 12">
    <name type="scientific">[Clostridium] symbiosum ATCC 14940</name>
    <dbReference type="NCBI Taxonomy" id="411472"/>
    <lineage>
        <taxon>Bacteria</taxon>
        <taxon>Bacillati</taxon>
        <taxon>Bacillota</taxon>
        <taxon>Clostridia</taxon>
        <taxon>Lachnospirales</taxon>
        <taxon>Lachnospiraceae</taxon>
        <taxon>Otoolea</taxon>
    </lineage>
</organism>
<keyword evidence="6 9" id="KW-1133">Transmembrane helix</keyword>
<reference evidence="11 12" key="1">
    <citation type="submission" date="2013-07" db="EMBL/GenBank/DDBJ databases">
        <authorList>
            <person name="Weinstock G."/>
            <person name="Sodergren E."/>
            <person name="Wylie T."/>
            <person name="Fulton L."/>
            <person name="Fulton R."/>
            <person name="Fronick C."/>
            <person name="O'Laughlin M."/>
            <person name="Godfrey J."/>
            <person name="Miner T."/>
            <person name="Herter B."/>
            <person name="Appelbaum E."/>
            <person name="Cordes M."/>
            <person name="Lek S."/>
            <person name="Wollam A."/>
            <person name="Pepin K.H."/>
            <person name="Palsikar V.B."/>
            <person name="Mitreva M."/>
            <person name="Wilson R.K."/>
        </authorList>
    </citation>
    <scope>NUCLEOTIDE SEQUENCE [LARGE SCALE GENOMIC DNA]</scope>
    <source>
        <strain evidence="11 12">ATCC 14940</strain>
    </source>
</reference>
<keyword evidence="7 9" id="KW-0472">Membrane</keyword>
<evidence type="ECO:0000256" key="2">
    <source>
        <dbReference type="ARBA" id="ARBA00022448"/>
    </source>
</evidence>
<protein>
    <submittedName>
        <fullName evidence="11">TRAP transporter, DctQ-like membrane protein</fullName>
    </submittedName>
</protein>
<dbReference type="PANTHER" id="PTHR35011:SF2">
    <property type="entry name" value="2,3-DIKETO-L-GULONATE TRAP TRANSPORTER SMALL PERMEASE PROTEIN YIAM"/>
    <property type="match status" value="1"/>
</dbReference>
<feature type="transmembrane region" description="Helical" evidence="9">
    <location>
        <begin position="143"/>
        <end position="161"/>
    </location>
</feature>
<evidence type="ECO:0000256" key="9">
    <source>
        <dbReference type="SAM" id="Phobius"/>
    </source>
</evidence>
<gene>
    <name evidence="11" type="ORF">CLOSYM_03127</name>
</gene>
<evidence type="ECO:0000256" key="7">
    <source>
        <dbReference type="ARBA" id="ARBA00023136"/>
    </source>
</evidence>
<dbReference type="EMBL" id="AWSU01000240">
    <property type="protein sequence ID" value="ERI75661.1"/>
    <property type="molecule type" value="Genomic_DNA"/>
</dbReference>
<dbReference type="Pfam" id="PF04290">
    <property type="entry name" value="DctQ"/>
    <property type="match status" value="1"/>
</dbReference>
<keyword evidence="4" id="KW-0997">Cell inner membrane</keyword>
<name>A0ABC9TVI7_CLOSY</name>
<evidence type="ECO:0000259" key="10">
    <source>
        <dbReference type="Pfam" id="PF04290"/>
    </source>
</evidence>
<keyword evidence="3" id="KW-1003">Cell membrane</keyword>
<evidence type="ECO:0000256" key="1">
    <source>
        <dbReference type="ARBA" id="ARBA00004429"/>
    </source>
</evidence>
<evidence type="ECO:0000256" key="8">
    <source>
        <dbReference type="ARBA" id="ARBA00038436"/>
    </source>
</evidence>
<feature type="domain" description="Tripartite ATP-independent periplasmic transporters DctQ component" evidence="10">
    <location>
        <begin position="40"/>
        <end position="167"/>
    </location>
</feature>
<dbReference type="InterPro" id="IPR055348">
    <property type="entry name" value="DctQ"/>
</dbReference>
<evidence type="ECO:0000256" key="5">
    <source>
        <dbReference type="ARBA" id="ARBA00022692"/>
    </source>
</evidence>
<accession>A0ABC9TVI7</accession>
<keyword evidence="5 9" id="KW-0812">Transmembrane</keyword>
<comment type="similarity">
    <text evidence="8">Belongs to the TRAP transporter small permease family.</text>
</comment>
<keyword evidence="2" id="KW-0813">Transport</keyword>
<dbReference type="InterPro" id="IPR007387">
    <property type="entry name" value="TRAP_DctQ"/>
</dbReference>
<evidence type="ECO:0000256" key="4">
    <source>
        <dbReference type="ARBA" id="ARBA00022519"/>
    </source>
</evidence>
<evidence type="ECO:0000256" key="3">
    <source>
        <dbReference type="ARBA" id="ARBA00022475"/>
    </source>
</evidence>
<evidence type="ECO:0000313" key="12">
    <source>
        <dbReference type="Proteomes" id="UP000016491"/>
    </source>
</evidence>
<dbReference type="GO" id="GO:0005886">
    <property type="term" value="C:plasma membrane"/>
    <property type="evidence" value="ECO:0007669"/>
    <property type="project" value="UniProtKB-SubCell"/>
</dbReference>
<comment type="subcellular location">
    <subcellularLocation>
        <location evidence="1">Cell inner membrane</location>
        <topology evidence="1">Multi-pass membrane protein</topology>
    </subcellularLocation>
</comment>
<dbReference type="Proteomes" id="UP000016491">
    <property type="component" value="Unassembled WGS sequence"/>
</dbReference>
<sequence length="177" mass="19353">FLAYKLIIRGGVTVKGIQKMNAAVEKVLNIMVAVSFTILIAACVLQVFTRFVLNNSLSWTEELARYAFIWSNLLGAAICTQKSSHATVTAITDALPKKVQTVLKIAVNLIIILVAYVLVRYGWKVVMSTRMQLSPALRISMSYVYASAPVCGVLVIFYSAVHLAESLAELAGKGERL</sequence>